<keyword evidence="2" id="KW-0813">Transport</keyword>
<feature type="domain" description="Major facilitator superfamily (MFS) profile" evidence="8">
    <location>
        <begin position="58"/>
        <end position="474"/>
    </location>
</feature>
<comment type="caution">
    <text evidence="9">The sequence shown here is derived from an EMBL/GenBank/DDBJ whole genome shotgun (WGS) entry which is preliminary data.</text>
</comment>
<dbReference type="PROSITE" id="PS50850">
    <property type="entry name" value="MFS"/>
    <property type="match status" value="1"/>
</dbReference>
<feature type="transmembrane region" description="Helical" evidence="7">
    <location>
        <begin position="150"/>
        <end position="172"/>
    </location>
</feature>
<keyword evidence="3 7" id="KW-0812">Transmembrane</keyword>
<feature type="transmembrane region" description="Helical" evidence="7">
    <location>
        <begin position="331"/>
        <end position="349"/>
    </location>
</feature>
<feature type="transmembrane region" description="Helical" evidence="7">
    <location>
        <begin position="217"/>
        <end position="240"/>
    </location>
</feature>
<evidence type="ECO:0000256" key="5">
    <source>
        <dbReference type="ARBA" id="ARBA00023136"/>
    </source>
</evidence>
<dbReference type="GO" id="GO:0016020">
    <property type="term" value="C:membrane"/>
    <property type="evidence" value="ECO:0007669"/>
    <property type="project" value="UniProtKB-SubCell"/>
</dbReference>
<proteinExistence type="predicted"/>
<feature type="transmembrane region" description="Helical" evidence="7">
    <location>
        <begin position="448"/>
        <end position="469"/>
    </location>
</feature>
<dbReference type="SUPFAM" id="SSF103473">
    <property type="entry name" value="MFS general substrate transporter"/>
    <property type="match status" value="1"/>
</dbReference>
<keyword evidence="4 7" id="KW-1133">Transmembrane helix</keyword>
<organism evidence="9 10">
    <name type="scientific">Papiliotrema laurentii</name>
    <name type="common">Cryptococcus laurentii</name>
    <dbReference type="NCBI Taxonomy" id="5418"/>
    <lineage>
        <taxon>Eukaryota</taxon>
        <taxon>Fungi</taxon>
        <taxon>Dikarya</taxon>
        <taxon>Basidiomycota</taxon>
        <taxon>Agaricomycotina</taxon>
        <taxon>Tremellomycetes</taxon>
        <taxon>Tremellales</taxon>
        <taxon>Rhynchogastremaceae</taxon>
        <taxon>Papiliotrema</taxon>
    </lineage>
</organism>
<name>A0AAD9CVM4_PAPLA</name>
<reference evidence="9" key="1">
    <citation type="submission" date="2023-02" db="EMBL/GenBank/DDBJ databases">
        <title>Identification and recombinant expression of a fungal hydrolase from Papiliotrema laurentii that hydrolyzes apple cutin and clears colloidal polyester polyurethane.</title>
        <authorList>
            <consortium name="DOE Joint Genome Institute"/>
            <person name="Roman V.A."/>
            <person name="Bojanowski C."/>
            <person name="Crable B.R."/>
            <person name="Wagner D.N."/>
            <person name="Hung C.S."/>
            <person name="Nadeau L.J."/>
            <person name="Schratz L."/>
            <person name="Haridas S."/>
            <person name="Pangilinan J."/>
            <person name="Lipzen A."/>
            <person name="Na H."/>
            <person name="Yan M."/>
            <person name="Ng V."/>
            <person name="Grigoriev I.V."/>
            <person name="Spatafora J.W."/>
            <person name="Barlow D."/>
            <person name="Biffinger J."/>
            <person name="Kelley-Loughnane N."/>
            <person name="Varaljay V.A."/>
            <person name="Crookes-Goodson W.J."/>
        </authorList>
    </citation>
    <scope>NUCLEOTIDE SEQUENCE</scope>
    <source>
        <strain evidence="9">5307AH</strain>
    </source>
</reference>
<evidence type="ECO:0000259" key="8">
    <source>
        <dbReference type="PROSITE" id="PS50850"/>
    </source>
</evidence>
<evidence type="ECO:0000256" key="4">
    <source>
        <dbReference type="ARBA" id="ARBA00022989"/>
    </source>
</evidence>
<protein>
    <submittedName>
        <fullName evidence="9">Nicotinamide mononucleotide permease</fullName>
    </submittedName>
</protein>
<feature type="transmembrane region" description="Helical" evidence="7">
    <location>
        <begin position="124"/>
        <end position="144"/>
    </location>
</feature>
<feature type="transmembrane region" description="Helical" evidence="7">
    <location>
        <begin position="356"/>
        <end position="376"/>
    </location>
</feature>
<evidence type="ECO:0000313" key="10">
    <source>
        <dbReference type="Proteomes" id="UP001182556"/>
    </source>
</evidence>
<feature type="region of interest" description="Disordered" evidence="6">
    <location>
        <begin position="1"/>
        <end position="24"/>
    </location>
</feature>
<keyword evidence="10" id="KW-1185">Reference proteome</keyword>
<feature type="transmembrane region" description="Helical" evidence="7">
    <location>
        <begin position="382"/>
        <end position="403"/>
    </location>
</feature>
<evidence type="ECO:0000256" key="3">
    <source>
        <dbReference type="ARBA" id="ARBA00022692"/>
    </source>
</evidence>
<dbReference type="FunFam" id="1.20.1250.20:FF:000018">
    <property type="entry name" value="MFS transporter permease"/>
    <property type="match status" value="1"/>
</dbReference>
<evidence type="ECO:0000256" key="2">
    <source>
        <dbReference type="ARBA" id="ARBA00022448"/>
    </source>
</evidence>
<feature type="transmembrane region" description="Helical" evidence="7">
    <location>
        <begin position="292"/>
        <end position="311"/>
    </location>
</feature>
<dbReference type="PANTHER" id="PTHR43791">
    <property type="entry name" value="PERMEASE-RELATED"/>
    <property type="match status" value="1"/>
</dbReference>
<dbReference type="InterPro" id="IPR036259">
    <property type="entry name" value="MFS_trans_sf"/>
</dbReference>
<dbReference type="Proteomes" id="UP001182556">
    <property type="component" value="Unassembled WGS sequence"/>
</dbReference>
<feature type="transmembrane region" description="Helical" evidence="7">
    <location>
        <begin position="95"/>
        <end position="117"/>
    </location>
</feature>
<evidence type="ECO:0000256" key="7">
    <source>
        <dbReference type="SAM" id="Phobius"/>
    </source>
</evidence>
<sequence>MSSDPKAEHALEHNEKGSIEWREHDPNAVNPDLVNLAATYVPGSDEEKAFVRKIDRHIIPTIWALYTLSYLDRANIGNAKTGGLEKDFNLTSTQYSIVLLVFFISYVAFEIPSNLLLTRVRPSLYLSGLCILWGGVAACMAACSDWKALAGVRFALGVAEAGFAPGVAFYLSSWYKRYELASRFSIYYTATAVSGAFSGLLAGLITQHLDGARGLQGWQWLFIIEGVGSSFLGCFTWYFLPDWPSTTKWLTEEEQILAAQRLAYDGMASTQGATGKVGHWEAVKLCFSDWKVWIMVVMYMMCTGAQTIQYFVPTLVGALGWKGYVGQYHTIPLYACAFVCILAFCFLSDRYQNKPLFISIAAGMGTVFFIIVVATTKHMVQYVFVILAFGCVYALPPLTLTWVPNIIGAPAEKRAVAIALVNSLGNSASIYGVFLWPKTDAPRYIPGFSATTAFIACIGVLAQVMRILLKKYPTEQLNAEDVIAAEVAKQRAKSQAV</sequence>
<accession>A0AAD9CVM4</accession>
<dbReference type="Pfam" id="PF07690">
    <property type="entry name" value="MFS_1"/>
    <property type="match status" value="1"/>
</dbReference>
<dbReference type="AlphaFoldDB" id="A0AAD9CVM4"/>
<dbReference type="InterPro" id="IPR020846">
    <property type="entry name" value="MFS_dom"/>
</dbReference>
<dbReference type="InterPro" id="IPR011701">
    <property type="entry name" value="MFS"/>
</dbReference>
<dbReference type="EMBL" id="JAODAN010000007">
    <property type="protein sequence ID" value="KAK1922894.1"/>
    <property type="molecule type" value="Genomic_DNA"/>
</dbReference>
<feature type="transmembrane region" description="Helical" evidence="7">
    <location>
        <begin position="415"/>
        <end position="436"/>
    </location>
</feature>
<evidence type="ECO:0000256" key="1">
    <source>
        <dbReference type="ARBA" id="ARBA00004141"/>
    </source>
</evidence>
<dbReference type="FunFam" id="1.20.1250.20:FF:000394">
    <property type="entry name" value="MFS general substrate transporter"/>
    <property type="match status" value="1"/>
</dbReference>
<comment type="subcellular location">
    <subcellularLocation>
        <location evidence="1">Membrane</location>
        <topology evidence="1">Multi-pass membrane protein</topology>
    </subcellularLocation>
</comment>
<gene>
    <name evidence="9" type="ORF">DB88DRAFT_493075</name>
</gene>
<dbReference type="Gene3D" id="1.20.1250.20">
    <property type="entry name" value="MFS general substrate transporter like domains"/>
    <property type="match status" value="2"/>
</dbReference>
<dbReference type="PANTHER" id="PTHR43791:SF38">
    <property type="entry name" value="MAJOR FACILITATOR SUPERFAMILY (MFS) PROFILE DOMAIN-CONTAINING PROTEIN"/>
    <property type="match status" value="1"/>
</dbReference>
<evidence type="ECO:0000256" key="6">
    <source>
        <dbReference type="SAM" id="MobiDB-lite"/>
    </source>
</evidence>
<evidence type="ECO:0000313" key="9">
    <source>
        <dbReference type="EMBL" id="KAK1922894.1"/>
    </source>
</evidence>
<keyword evidence="5 7" id="KW-0472">Membrane</keyword>
<feature type="transmembrane region" description="Helical" evidence="7">
    <location>
        <begin position="184"/>
        <end position="205"/>
    </location>
</feature>
<dbReference type="GO" id="GO:0022857">
    <property type="term" value="F:transmembrane transporter activity"/>
    <property type="evidence" value="ECO:0007669"/>
    <property type="project" value="InterPro"/>
</dbReference>